<gene>
    <name evidence="2" type="ORF">M9Y10_015702</name>
</gene>
<comment type="caution">
    <text evidence="2">The sequence shown here is derived from an EMBL/GenBank/DDBJ whole genome shotgun (WGS) entry which is preliminary data.</text>
</comment>
<sequence>MEYQTEAYLLQLIQTSYYFLDNFVIYRKQEKIYLPKEPIDITESAFKLFISICQRESLYYSDIFNNKEMIFQLYYLSIKYKVTDLTTKIYDHISKNNQKLVIELLNYKIQIQNLPNYDELKLNFEQDNEINLISSNLIYFITNDKDNFSSLPINILYSIFSKYFEQNEFRIEISNFLFDYLDNSDKNAPVLLSLIKFNNIDDLISFEEKLIQLNDKFSFNFLNCESIAKTHFFDRKSLKDQLQKKDKEITQLKELIKEKDDTIEKQNYHNFEFDESKPEDNNGICHFLAIKQANKQNKFDKDPEFVVSLSSADKFSVISPEKKEIKGLISCVHANKSKMHSFSIELENKVEAELLKIQGFNNGNESNIPHSFSYKINDEEEEFVSNDKLQMFHDKDESKRIYCIPLNGKTPIKKITFYPKNDVSNQDTWPIFQTIELFKSKNDSKSIFESLIEEREDKDPHRCGVFIYTSIYDFNNFYDLNNKELIITLGENNPYFKYEITKGYAILTGYRFKKAGWHVTTQYRIIVTDNDKKNDEDWTCLYETPNGQSDDKLLDCKKFEKSCPPIRFIKLIQKEHAKLKNGGTSR</sequence>
<organism evidence="2 3">
    <name type="scientific">Tritrichomonas musculus</name>
    <dbReference type="NCBI Taxonomy" id="1915356"/>
    <lineage>
        <taxon>Eukaryota</taxon>
        <taxon>Metamonada</taxon>
        <taxon>Parabasalia</taxon>
        <taxon>Tritrichomonadida</taxon>
        <taxon>Tritrichomonadidae</taxon>
        <taxon>Tritrichomonas</taxon>
    </lineage>
</organism>
<name>A0ABR2L4R7_9EUKA</name>
<evidence type="ECO:0000313" key="2">
    <source>
        <dbReference type="EMBL" id="KAK8897737.1"/>
    </source>
</evidence>
<keyword evidence="1" id="KW-0175">Coiled coil</keyword>
<evidence type="ECO:0000313" key="3">
    <source>
        <dbReference type="Proteomes" id="UP001470230"/>
    </source>
</evidence>
<dbReference type="Proteomes" id="UP001470230">
    <property type="component" value="Unassembled WGS sequence"/>
</dbReference>
<feature type="coiled-coil region" evidence="1">
    <location>
        <begin position="235"/>
        <end position="265"/>
    </location>
</feature>
<dbReference type="EMBL" id="JAPFFF010000002">
    <property type="protein sequence ID" value="KAK8897737.1"/>
    <property type="molecule type" value="Genomic_DNA"/>
</dbReference>
<accession>A0ABR2L4R7</accession>
<proteinExistence type="predicted"/>
<keyword evidence="3" id="KW-1185">Reference proteome</keyword>
<reference evidence="2 3" key="1">
    <citation type="submission" date="2024-04" db="EMBL/GenBank/DDBJ databases">
        <title>Tritrichomonas musculus Genome.</title>
        <authorList>
            <person name="Alves-Ferreira E."/>
            <person name="Grigg M."/>
            <person name="Lorenzi H."/>
            <person name="Galac M."/>
        </authorList>
    </citation>
    <scope>NUCLEOTIDE SEQUENCE [LARGE SCALE GENOMIC DNA]</scope>
    <source>
        <strain evidence="2 3">EAF2021</strain>
    </source>
</reference>
<protein>
    <submittedName>
        <fullName evidence="2">Uncharacterized protein</fullName>
    </submittedName>
</protein>
<evidence type="ECO:0000256" key="1">
    <source>
        <dbReference type="SAM" id="Coils"/>
    </source>
</evidence>